<reference evidence="2 3" key="1">
    <citation type="submission" date="2019-11" db="EMBL/GenBank/DDBJ databases">
        <authorList>
            <person name="Jiang L.-Q."/>
        </authorList>
    </citation>
    <scope>NUCLEOTIDE SEQUENCE [LARGE SCALE GENOMIC DNA]</scope>
    <source>
        <strain evidence="2 3">YIM 132087</strain>
    </source>
</reference>
<keyword evidence="3" id="KW-1185">Reference proteome</keyword>
<name>A0A7K1FUK5_9ACTN</name>
<sequence length="213" mass="23293">MIEQRTSVGLDVHARSVRAAVIDALTGELIERVVSPLTERVVDFVDEIAAGHGPVVVTYEAGPTGYGLARALQAAGHVCQIAAPSKLLRPSGDRVKTDRRDALLLARLARNGDIVAVTIATLAQESARDLVRAREDTRTVLMAARHRLSKLLLRHGHIYDNDAWTGRHDAWLRRVRKEHLLPTGGGVLIAFDDAYDAVAHALARRNRLDTEIA</sequence>
<dbReference type="InterPro" id="IPR047650">
    <property type="entry name" value="Transpos_IS110"/>
</dbReference>
<evidence type="ECO:0000313" key="2">
    <source>
        <dbReference type="EMBL" id="MTD16883.1"/>
    </source>
</evidence>
<evidence type="ECO:0000259" key="1">
    <source>
        <dbReference type="Pfam" id="PF01548"/>
    </source>
</evidence>
<evidence type="ECO:0000313" key="3">
    <source>
        <dbReference type="Proteomes" id="UP000460221"/>
    </source>
</evidence>
<organism evidence="2 3">
    <name type="scientific">Nakamurella alba</name>
    <dbReference type="NCBI Taxonomy" id="2665158"/>
    <lineage>
        <taxon>Bacteria</taxon>
        <taxon>Bacillati</taxon>
        <taxon>Actinomycetota</taxon>
        <taxon>Actinomycetes</taxon>
        <taxon>Nakamurellales</taxon>
        <taxon>Nakamurellaceae</taxon>
        <taxon>Nakamurella</taxon>
    </lineage>
</organism>
<feature type="domain" description="Transposase IS110-like N-terminal" evidence="1">
    <location>
        <begin position="8"/>
        <end position="153"/>
    </location>
</feature>
<dbReference type="GO" id="GO:0004803">
    <property type="term" value="F:transposase activity"/>
    <property type="evidence" value="ECO:0007669"/>
    <property type="project" value="InterPro"/>
</dbReference>
<dbReference type="AlphaFoldDB" id="A0A7K1FUK5"/>
<dbReference type="Proteomes" id="UP000460221">
    <property type="component" value="Unassembled WGS sequence"/>
</dbReference>
<dbReference type="EMBL" id="WLYK01000012">
    <property type="protein sequence ID" value="MTD16883.1"/>
    <property type="molecule type" value="Genomic_DNA"/>
</dbReference>
<dbReference type="PANTHER" id="PTHR33055">
    <property type="entry name" value="TRANSPOSASE FOR INSERTION SEQUENCE ELEMENT IS1111A"/>
    <property type="match status" value="1"/>
</dbReference>
<proteinExistence type="predicted"/>
<dbReference type="Pfam" id="PF01548">
    <property type="entry name" value="DEDD_Tnp_IS110"/>
    <property type="match status" value="1"/>
</dbReference>
<comment type="caution">
    <text evidence="2">The sequence shown here is derived from an EMBL/GenBank/DDBJ whole genome shotgun (WGS) entry which is preliminary data.</text>
</comment>
<gene>
    <name evidence="2" type="ORF">GIS00_23395</name>
</gene>
<dbReference type="InterPro" id="IPR002525">
    <property type="entry name" value="Transp_IS110-like_N"/>
</dbReference>
<dbReference type="GO" id="GO:0003677">
    <property type="term" value="F:DNA binding"/>
    <property type="evidence" value="ECO:0007669"/>
    <property type="project" value="InterPro"/>
</dbReference>
<protein>
    <submittedName>
        <fullName evidence="2">Transposase</fullName>
    </submittedName>
</protein>
<feature type="non-terminal residue" evidence="2">
    <location>
        <position position="213"/>
    </location>
</feature>
<accession>A0A7K1FUK5</accession>
<dbReference type="GO" id="GO:0006313">
    <property type="term" value="P:DNA transposition"/>
    <property type="evidence" value="ECO:0007669"/>
    <property type="project" value="InterPro"/>
</dbReference>